<dbReference type="CDD" id="cd12827">
    <property type="entry name" value="EcCorA_ZntB-like_u2"/>
    <property type="match status" value="1"/>
</dbReference>
<dbReference type="OMA" id="LIMLKVW"/>
<evidence type="ECO:0000256" key="2">
    <source>
        <dbReference type="ARBA" id="ARBA00009765"/>
    </source>
</evidence>
<dbReference type="SUPFAM" id="SSF143865">
    <property type="entry name" value="CorA soluble domain-like"/>
    <property type="match status" value="1"/>
</dbReference>
<evidence type="ECO:0000256" key="4">
    <source>
        <dbReference type="ARBA" id="ARBA00022989"/>
    </source>
</evidence>
<dbReference type="InterPro" id="IPR045863">
    <property type="entry name" value="CorA_TM1_TM2"/>
</dbReference>
<name>A0A6L6GA30_STRUB</name>
<evidence type="ECO:0000256" key="5">
    <source>
        <dbReference type="ARBA" id="ARBA00023136"/>
    </source>
</evidence>
<gene>
    <name evidence="6" type="ORF">GKS16_08020</name>
</gene>
<dbReference type="InterPro" id="IPR047199">
    <property type="entry name" value="CorA-like"/>
</dbReference>
<dbReference type="InterPro" id="IPR002523">
    <property type="entry name" value="MgTranspt_CorA/ZnTranspt_ZntB"/>
</dbReference>
<keyword evidence="5" id="KW-0472">Membrane</keyword>
<dbReference type="PANTHER" id="PTHR47891:SF1">
    <property type="entry name" value="CORA-MAGNESIUM AND COBALT TRANSPORTER"/>
    <property type="match status" value="1"/>
</dbReference>
<protein>
    <submittedName>
        <fullName evidence="6">Magnesium transporter CorA family protein</fullName>
    </submittedName>
</protein>
<evidence type="ECO:0000256" key="1">
    <source>
        <dbReference type="ARBA" id="ARBA00004141"/>
    </source>
</evidence>
<accession>A0A6L6GA30</accession>
<dbReference type="AlphaFoldDB" id="A0A6L6GA30"/>
<dbReference type="Pfam" id="PF01544">
    <property type="entry name" value="CorA"/>
    <property type="match status" value="1"/>
</dbReference>
<proteinExistence type="inferred from homology"/>
<comment type="subcellular location">
    <subcellularLocation>
        <location evidence="1">Membrane</location>
        <topology evidence="1">Multi-pass membrane protein</topology>
    </subcellularLocation>
</comment>
<evidence type="ECO:0000256" key="3">
    <source>
        <dbReference type="ARBA" id="ARBA00022692"/>
    </source>
</evidence>
<evidence type="ECO:0000313" key="7">
    <source>
        <dbReference type="Proteomes" id="UP000483839"/>
    </source>
</evidence>
<evidence type="ECO:0000313" key="6">
    <source>
        <dbReference type="EMBL" id="MTD02211.1"/>
    </source>
</evidence>
<dbReference type="Gene3D" id="1.20.58.340">
    <property type="entry name" value="Magnesium transport protein CorA, transmembrane region"/>
    <property type="match status" value="2"/>
</dbReference>
<dbReference type="SUPFAM" id="SSF144083">
    <property type="entry name" value="Magnesium transport protein CorA, transmembrane region"/>
    <property type="match status" value="1"/>
</dbReference>
<comment type="similarity">
    <text evidence="2">Belongs to the CorA metal ion transporter (MIT) (TC 1.A.35) family.</text>
</comment>
<dbReference type="RefSeq" id="WP_015911658.1">
    <property type="nucleotide sequence ID" value="NZ_BAABQE010000001.1"/>
</dbReference>
<comment type="caution">
    <text evidence="6">The sequence shown here is derived from an EMBL/GenBank/DDBJ whole genome shotgun (WGS) entry which is preliminary data.</text>
</comment>
<dbReference type="GO" id="GO:0016020">
    <property type="term" value="C:membrane"/>
    <property type="evidence" value="ECO:0007669"/>
    <property type="project" value="UniProtKB-SubCell"/>
</dbReference>
<reference evidence="6 7" key="1">
    <citation type="submission" date="2019-11" db="EMBL/GenBank/DDBJ databases">
        <title>Streptococcus uberis isolated from clinical mastitis cases on a southeastern Queensland dairy.</title>
        <authorList>
            <person name="Workentine M.L."/>
            <person name="Price R."/>
            <person name="Olchowy T."/>
        </authorList>
    </citation>
    <scope>NUCLEOTIDE SEQUENCE [LARGE SCALE GENOMIC DNA]</scope>
    <source>
        <strain evidence="6 7">OLC4459-A17</strain>
    </source>
</reference>
<keyword evidence="3" id="KW-0812">Transmembrane</keyword>
<dbReference type="PANTHER" id="PTHR47891">
    <property type="entry name" value="TRANSPORTER-RELATED"/>
    <property type="match status" value="1"/>
</dbReference>
<dbReference type="InterPro" id="IPR045861">
    <property type="entry name" value="CorA_cytoplasmic_dom"/>
</dbReference>
<organism evidence="6 7">
    <name type="scientific">Streptococcus uberis</name>
    <dbReference type="NCBI Taxonomy" id="1349"/>
    <lineage>
        <taxon>Bacteria</taxon>
        <taxon>Bacillati</taxon>
        <taxon>Bacillota</taxon>
        <taxon>Bacilli</taxon>
        <taxon>Lactobacillales</taxon>
        <taxon>Streptococcaceae</taxon>
        <taxon>Streptococcus</taxon>
    </lineage>
</organism>
<dbReference type="Proteomes" id="UP000483839">
    <property type="component" value="Unassembled WGS sequence"/>
</dbReference>
<keyword evidence="4" id="KW-1133">Transmembrane helix</keyword>
<dbReference type="GO" id="GO:0046873">
    <property type="term" value="F:metal ion transmembrane transporter activity"/>
    <property type="evidence" value="ECO:0007669"/>
    <property type="project" value="InterPro"/>
</dbReference>
<sequence length="306" mass="34944">MSRQESSESHVLFINSDQLEESRQALSAYDFLDDEVLAYASDENETSFVEETNGRLTVVYQLLDYQEVSITKGDIPRIRPMTFVVADQKLVILYNQQTKGLLDAVTDSVDMTQAPKHILFQYLTLFTKGYFHLMEDLTKERDHLIQDLRKRPTKRNLKGLANLQSGSVYVMMGSKQNSDMISDFEKLPSFEASDDQVKEQLRDTQIEARQLSNMISLHARILEQLASSYNNVLSNNLNENVTTLTIISIGISILATVTSFYGMNVKLPFAKHDPVWAIILLVTSLVAIVAIFVMIRYVKKEHDRFM</sequence>
<dbReference type="EMBL" id="WLXI01000054">
    <property type="protein sequence ID" value="MTD02211.1"/>
    <property type="molecule type" value="Genomic_DNA"/>
</dbReference>